<keyword evidence="1" id="KW-0175">Coiled coil</keyword>
<name>A0ABX9BTK4_9BACL</name>
<comment type="caution">
    <text evidence="2">The sequence shown here is derived from an EMBL/GenBank/DDBJ whole genome shotgun (WGS) entry which is preliminary data.</text>
</comment>
<gene>
    <name evidence="2" type="ORF">DET54_101768</name>
</gene>
<evidence type="ECO:0000313" key="3">
    <source>
        <dbReference type="Proteomes" id="UP000248827"/>
    </source>
</evidence>
<dbReference type="EMBL" id="QLLI01000001">
    <property type="protein sequence ID" value="RAJ03565.1"/>
    <property type="molecule type" value="Genomic_DNA"/>
</dbReference>
<evidence type="ECO:0000256" key="1">
    <source>
        <dbReference type="SAM" id="Coils"/>
    </source>
</evidence>
<sequence length="636" mass="74521">MKGINEVKTSDLSMNWAIDLKTNRKISAREIHNNKLLKVSNRYVCIGCKELSKHLILDNEKDKRQTVLEHVSHDEHPFFRKGKLQQHYERCRFRSPDSNVISLASMNGINVDERMKVLRILTSAKLVRKIGNLSGNSRQAYSKFFTHPAHQKFYYFLSTLLKEYEISTFKKNISAFTVETETEDRVKFADMFGLQDDIVKRVDKNLKKSTISLAIIVGTVGEITNKGHLLIEFTTSRDINNGNTKPFRLFVHQDYISKVGNIYLLENQKIACYGFPEKKSLSYGSVYQMELFSIEHQIFFFDTPPSLDCIESINNHNDPLGYTLQESESFITRLWGAERLNDQEIKEIISSHSQFGLNDYKTELDRDRVKEEKYRDFIKGRENLILETESFKQQNKQLQLEMQNVAKNHKALSARFLSKLGFNHKSLKAIEIDMQQIQIRVYEIEKLLNRKEKELEQNNGIKRQWEEWYQAFQERSQNVTRLQQYAEKEIGYKQMLADCQPNIFRIPLKNPRWNLFLGLRTNVINENLFAVNGVIQLYMYQNQAWFPSDHKSQDQIIEYQVSISQLNLSPRNAIKGFYSKLGKAIIERIVLIGLPKANCQCVKGHGLMKLQFKNGQYWFECWDKNCGEKYTLIWGN</sequence>
<protein>
    <recommendedName>
        <fullName evidence="4">Competence protein CoiA-like protein</fullName>
    </recommendedName>
</protein>
<reference evidence="2 3" key="1">
    <citation type="submission" date="2018-06" db="EMBL/GenBank/DDBJ databases">
        <title>Freshwater and sediment microbial communities from various areas in North America, analyzing microbe dynamics in response to fracking.</title>
        <authorList>
            <person name="Lamendella R."/>
        </authorList>
    </citation>
    <scope>NUCLEOTIDE SEQUENCE [LARGE SCALE GENOMIC DNA]</scope>
    <source>
        <strain evidence="2 3">NG-13</strain>
    </source>
</reference>
<evidence type="ECO:0000313" key="2">
    <source>
        <dbReference type="EMBL" id="RAJ03565.1"/>
    </source>
</evidence>
<accession>A0ABX9BTK4</accession>
<proteinExistence type="predicted"/>
<dbReference type="Proteomes" id="UP000248827">
    <property type="component" value="Unassembled WGS sequence"/>
</dbReference>
<feature type="coiled-coil region" evidence="1">
    <location>
        <begin position="381"/>
        <end position="464"/>
    </location>
</feature>
<keyword evidence="3" id="KW-1185">Reference proteome</keyword>
<evidence type="ECO:0008006" key="4">
    <source>
        <dbReference type="Google" id="ProtNLM"/>
    </source>
</evidence>
<organism evidence="2 3">
    <name type="scientific">Paenibacillus pabuli</name>
    <dbReference type="NCBI Taxonomy" id="1472"/>
    <lineage>
        <taxon>Bacteria</taxon>
        <taxon>Bacillati</taxon>
        <taxon>Bacillota</taxon>
        <taxon>Bacilli</taxon>
        <taxon>Bacillales</taxon>
        <taxon>Paenibacillaceae</taxon>
        <taxon>Paenibacillus</taxon>
    </lineage>
</organism>
<dbReference type="RefSeq" id="WP_111618813.1">
    <property type="nucleotide sequence ID" value="NZ_QLLI01000001.1"/>
</dbReference>